<keyword evidence="2 6" id="KW-0378">Hydrolase</keyword>
<dbReference type="Proteomes" id="UP000815677">
    <property type="component" value="Unassembled WGS sequence"/>
</dbReference>
<dbReference type="InterPro" id="IPR002772">
    <property type="entry name" value="Glyco_hydro_3_C"/>
</dbReference>
<keyword evidence="3" id="KW-0326">Glycosidase</keyword>
<evidence type="ECO:0000313" key="7">
    <source>
        <dbReference type="Proteomes" id="UP000815677"/>
    </source>
</evidence>
<evidence type="ECO:0000256" key="4">
    <source>
        <dbReference type="SAM" id="MobiDB-lite"/>
    </source>
</evidence>
<dbReference type="SUPFAM" id="SSF52279">
    <property type="entry name" value="Beta-D-glucan exohydrolase, C-terminal domain"/>
    <property type="match status" value="1"/>
</dbReference>
<dbReference type="PANTHER" id="PTHR30620:SF117">
    <property type="entry name" value="BETA-1,4-XYLOSIDASE (EUROFUNG)"/>
    <property type="match status" value="1"/>
</dbReference>
<feature type="region of interest" description="Disordered" evidence="4">
    <location>
        <begin position="164"/>
        <end position="183"/>
    </location>
</feature>
<dbReference type="Gene3D" id="3.40.50.1700">
    <property type="entry name" value="Glycoside hydrolase family 3 C-terminal domain"/>
    <property type="match status" value="1"/>
</dbReference>
<dbReference type="GO" id="GO:0016787">
    <property type="term" value="F:hydrolase activity"/>
    <property type="evidence" value="ECO:0007669"/>
    <property type="project" value="UniProtKB-KW"/>
</dbReference>
<evidence type="ECO:0000256" key="1">
    <source>
        <dbReference type="ARBA" id="ARBA00005336"/>
    </source>
</evidence>
<dbReference type="EMBL" id="DF838752">
    <property type="protein sequence ID" value="GAT43248.1"/>
    <property type="molecule type" value="Genomic_DNA"/>
</dbReference>
<dbReference type="InterPro" id="IPR051915">
    <property type="entry name" value="Cellulose_Degrad_GH3"/>
</dbReference>
<evidence type="ECO:0000313" key="6">
    <source>
        <dbReference type="EMBL" id="GAT43248.1"/>
    </source>
</evidence>
<comment type="similarity">
    <text evidence="1">Belongs to the glycosyl hydrolase 3 family.</text>
</comment>
<name>A0ABQ0KWT7_MYCCL</name>
<feature type="domain" description="Glycoside hydrolase family 3 C-terminal" evidence="5">
    <location>
        <begin position="2"/>
        <end position="124"/>
    </location>
</feature>
<evidence type="ECO:0000256" key="3">
    <source>
        <dbReference type="ARBA" id="ARBA00023295"/>
    </source>
</evidence>
<accession>A0ABQ0KWT7</accession>
<evidence type="ECO:0000259" key="5">
    <source>
        <dbReference type="Pfam" id="PF01915"/>
    </source>
</evidence>
<dbReference type="InterPro" id="IPR036881">
    <property type="entry name" value="Glyco_hydro_3_C_sf"/>
</dbReference>
<dbReference type="PANTHER" id="PTHR30620">
    <property type="entry name" value="PERIPLASMIC BETA-GLUCOSIDASE-RELATED"/>
    <property type="match status" value="1"/>
</dbReference>
<keyword evidence="7" id="KW-1185">Reference proteome</keyword>
<sequence>MVGTWSLATTGEHVDLSDLGLVGAQLDLVKAVQGAGKPTVVVFVPGQLRSRGSRIVSSLSRCFTRLLFTNEVGSDVDAVAKQFYPGELGGLAIAEVLFGAVNPSGKLPVSFPRSVGTTPIFYNYLKGSRPISPGDQRDVGIWTPGTVARANAGRCSRKQTRDFVWGAPGSDANAKADGDSEGPTPFELVALEFALRPP</sequence>
<protein>
    <submittedName>
        <fullName evidence="6">Glycoside hydrolase family 3 protein</fullName>
    </submittedName>
</protein>
<reference evidence="6" key="1">
    <citation type="submission" date="2014-09" db="EMBL/GenBank/DDBJ databases">
        <title>Genome sequence of the luminous mushroom Mycena chlorophos for searching fungal bioluminescence genes.</title>
        <authorList>
            <person name="Tanaka Y."/>
            <person name="Kasuga D."/>
            <person name="Oba Y."/>
            <person name="Hase S."/>
            <person name="Sato K."/>
            <person name="Oba Y."/>
            <person name="Sakakibara Y."/>
        </authorList>
    </citation>
    <scope>NUCLEOTIDE SEQUENCE</scope>
</reference>
<proteinExistence type="inferred from homology"/>
<gene>
    <name evidence="6" type="ORF">MCHLO_00937</name>
</gene>
<evidence type="ECO:0000256" key="2">
    <source>
        <dbReference type="ARBA" id="ARBA00022801"/>
    </source>
</evidence>
<dbReference type="Pfam" id="PF01915">
    <property type="entry name" value="Glyco_hydro_3_C"/>
    <property type="match status" value="1"/>
</dbReference>
<organism evidence="6 7">
    <name type="scientific">Mycena chlorophos</name>
    <name type="common">Agaric fungus</name>
    <name type="synonym">Agaricus chlorophos</name>
    <dbReference type="NCBI Taxonomy" id="658473"/>
    <lineage>
        <taxon>Eukaryota</taxon>
        <taxon>Fungi</taxon>
        <taxon>Dikarya</taxon>
        <taxon>Basidiomycota</taxon>
        <taxon>Agaricomycotina</taxon>
        <taxon>Agaricomycetes</taxon>
        <taxon>Agaricomycetidae</taxon>
        <taxon>Agaricales</taxon>
        <taxon>Marasmiineae</taxon>
        <taxon>Mycenaceae</taxon>
        <taxon>Mycena</taxon>
    </lineage>
</organism>